<dbReference type="GO" id="GO:0048471">
    <property type="term" value="C:perinuclear region of cytoplasm"/>
    <property type="evidence" value="ECO:0007669"/>
    <property type="project" value="TreeGrafter"/>
</dbReference>
<dbReference type="InterPro" id="IPR032675">
    <property type="entry name" value="LRR_dom_sf"/>
</dbReference>
<name>A0A024FWY2_9STRA</name>
<dbReference type="EMBL" id="CAIX01001125">
    <property type="protein sequence ID" value="CCI11501.1"/>
    <property type="molecule type" value="Genomic_DNA"/>
</dbReference>
<dbReference type="SUPFAM" id="SSF52047">
    <property type="entry name" value="RNI-like"/>
    <property type="match status" value="1"/>
</dbReference>
<comment type="caution">
    <text evidence="4">The sequence shown here is derived from an EMBL/GenBank/DDBJ whole genome shotgun (WGS) entry which is preliminary data.</text>
</comment>
<evidence type="ECO:0008006" key="6">
    <source>
        <dbReference type="Google" id="ProtNLM"/>
    </source>
</evidence>
<dbReference type="InParanoid" id="A0A024FWY2"/>
<proteinExistence type="predicted"/>
<sequence length="476" mass="53001">MISRLQRLHPALQSRRPSDVTPISSSQLVQRIELMLFKSAYSLEEYMNVCSLERRVHALVTQFNSGVFQNVSPLATHKRVGSKRVCPASTTLDYNFLNTPTEDNLVKRWSSLTSPFAQSPRKKTRKSAEFQPRILNQPTDVSMQKECVETTAVPSFLITNVDLVGNVLSYLSGDEIWRYRSLNRFFFNHAPSMISSLIIDAGKEQCRSLQQHFKSLLVQCSNVKTLVIRNSHNDGHKTGFSRILPLTDSPRSSAQSGTQKPTHLIGSALVTELASALSSNALLKLESLELIAPFDCAAEGDATVMCLSALAKNLDRSPSLKHLKLESNILGDERLCVIAHLLEAPCFRNIHSLMLRNNFMGEASSHALWTLLFNSARSSQTEDTLAHRLQMLDLGRNILTDGAILRLAALMNLDRRVMPHLENLQLEENFIGSLGFQGIARVLSGRNGALVRSGTQVFVGCEKNCVPVEHVREILN</sequence>
<dbReference type="GO" id="GO:0005829">
    <property type="term" value="C:cytosol"/>
    <property type="evidence" value="ECO:0007669"/>
    <property type="project" value="TreeGrafter"/>
</dbReference>
<organism evidence="4 5">
    <name type="scientific">Albugo candida</name>
    <dbReference type="NCBI Taxonomy" id="65357"/>
    <lineage>
        <taxon>Eukaryota</taxon>
        <taxon>Sar</taxon>
        <taxon>Stramenopiles</taxon>
        <taxon>Oomycota</taxon>
        <taxon>Peronosporomycetes</taxon>
        <taxon>Albuginales</taxon>
        <taxon>Albuginaceae</taxon>
        <taxon>Albugo</taxon>
    </lineage>
</organism>
<keyword evidence="2" id="KW-0433">Leucine-rich repeat</keyword>
<dbReference type="GO" id="GO:0005096">
    <property type="term" value="F:GTPase activator activity"/>
    <property type="evidence" value="ECO:0007669"/>
    <property type="project" value="UniProtKB-KW"/>
</dbReference>
<dbReference type="AlphaFoldDB" id="A0A024FWY2"/>
<dbReference type="GO" id="GO:0006913">
    <property type="term" value="P:nucleocytoplasmic transport"/>
    <property type="evidence" value="ECO:0007669"/>
    <property type="project" value="TreeGrafter"/>
</dbReference>
<protein>
    <recommendedName>
        <fullName evidence="6">F-box domain-containing protein</fullName>
    </recommendedName>
</protein>
<gene>
    <name evidence="4" type="ORF">BN9_130310</name>
</gene>
<keyword evidence="1" id="KW-0343">GTPase activation</keyword>
<dbReference type="Gene3D" id="3.80.10.10">
    <property type="entry name" value="Ribonuclease Inhibitor"/>
    <property type="match status" value="1"/>
</dbReference>
<dbReference type="Proteomes" id="UP000053237">
    <property type="component" value="Unassembled WGS sequence"/>
</dbReference>
<dbReference type="OrthoDB" id="162132at2759"/>
<dbReference type="InterPro" id="IPR027038">
    <property type="entry name" value="RanGap"/>
</dbReference>
<evidence type="ECO:0000313" key="5">
    <source>
        <dbReference type="Proteomes" id="UP000053237"/>
    </source>
</evidence>
<evidence type="ECO:0000313" key="4">
    <source>
        <dbReference type="EMBL" id="CCI11501.1"/>
    </source>
</evidence>
<keyword evidence="3" id="KW-0677">Repeat</keyword>
<dbReference type="STRING" id="65357.A0A024FWY2"/>
<dbReference type="PANTHER" id="PTHR24113">
    <property type="entry name" value="RAN GTPASE-ACTIVATING PROTEIN 1"/>
    <property type="match status" value="1"/>
</dbReference>
<reference evidence="4 5" key="1">
    <citation type="submission" date="2012-05" db="EMBL/GenBank/DDBJ databases">
        <title>Recombination and specialization in a pathogen metapopulation.</title>
        <authorList>
            <person name="Gardiner A."/>
            <person name="Kemen E."/>
            <person name="Schultz-Larsen T."/>
            <person name="MacLean D."/>
            <person name="Van Oosterhout C."/>
            <person name="Jones J.D.G."/>
        </authorList>
    </citation>
    <scope>NUCLEOTIDE SEQUENCE [LARGE SCALE GENOMIC DNA]</scope>
    <source>
        <strain evidence="4 5">Ac Nc2</strain>
    </source>
</reference>
<evidence type="ECO:0000256" key="3">
    <source>
        <dbReference type="ARBA" id="ARBA00022737"/>
    </source>
</evidence>
<dbReference type="PANTHER" id="PTHR24113:SF12">
    <property type="entry name" value="RAN GTPASE-ACTIVATING PROTEIN 1"/>
    <property type="match status" value="1"/>
</dbReference>
<accession>A0A024FWY2</accession>
<dbReference type="GO" id="GO:0005634">
    <property type="term" value="C:nucleus"/>
    <property type="evidence" value="ECO:0007669"/>
    <property type="project" value="TreeGrafter"/>
</dbReference>
<evidence type="ECO:0000256" key="1">
    <source>
        <dbReference type="ARBA" id="ARBA00022468"/>
    </source>
</evidence>
<dbReference type="GO" id="GO:0031267">
    <property type="term" value="F:small GTPase binding"/>
    <property type="evidence" value="ECO:0007669"/>
    <property type="project" value="TreeGrafter"/>
</dbReference>
<keyword evidence="5" id="KW-1185">Reference proteome</keyword>
<evidence type="ECO:0000256" key="2">
    <source>
        <dbReference type="ARBA" id="ARBA00022614"/>
    </source>
</evidence>